<feature type="transmembrane region" description="Helical" evidence="1">
    <location>
        <begin position="82"/>
        <end position="100"/>
    </location>
</feature>
<dbReference type="Proteomes" id="UP000812287">
    <property type="component" value="Unassembled WGS sequence"/>
</dbReference>
<dbReference type="AlphaFoldDB" id="A0A9P7W5X9"/>
<keyword evidence="1" id="KW-1133">Transmembrane helix</keyword>
<comment type="caution">
    <text evidence="2">The sequence shown here is derived from an EMBL/GenBank/DDBJ whole genome shotgun (WGS) entry which is preliminary data.</text>
</comment>
<reference evidence="2" key="1">
    <citation type="submission" date="2020-11" db="EMBL/GenBank/DDBJ databases">
        <title>Adaptations for nitrogen fixation in a non-lichenized fungal sporocarp promotes dispersal by wood-feeding termites.</title>
        <authorList>
            <consortium name="DOE Joint Genome Institute"/>
            <person name="Koch R.A."/>
            <person name="Yoon G."/>
            <person name="Arayal U."/>
            <person name="Lail K."/>
            <person name="Amirebrahimi M."/>
            <person name="Labutti K."/>
            <person name="Lipzen A."/>
            <person name="Riley R."/>
            <person name="Barry K."/>
            <person name="Henrissat B."/>
            <person name="Grigoriev I.V."/>
            <person name="Herr J.R."/>
            <person name="Aime M.C."/>
        </authorList>
    </citation>
    <scope>NUCLEOTIDE SEQUENCE</scope>
    <source>
        <strain evidence="2">MCA 3950</strain>
    </source>
</reference>
<organism evidence="2 3">
    <name type="scientific">Guyanagaster necrorhizus</name>
    <dbReference type="NCBI Taxonomy" id="856835"/>
    <lineage>
        <taxon>Eukaryota</taxon>
        <taxon>Fungi</taxon>
        <taxon>Dikarya</taxon>
        <taxon>Basidiomycota</taxon>
        <taxon>Agaricomycotina</taxon>
        <taxon>Agaricomycetes</taxon>
        <taxon>Agaricomycetidae</taxon>
        <taxon>Agaricales</taxon>
        <taxon>Marasmiineae</taxon>
        <taxon>Physalacriaceae</taxon>
        <taxon>Guyanagaster</taxon>
    </lineage>
</organism>
<gene>
    <name evidence="2" type="ORF">BT62DRAFT_925297</name>
</gene>
<keyword evidence="1" id="KW-0812">Transmembrane</keyword>
<dbReference type="EMBL" id="MU250523">
    <property type="protein sequence ID" value="KAG7452757.1"/>
    <property type="molecule type" value="Genomic_DNA"/>
</dbReference>
<accession>A0A9P7W5X9</accession>
<evidence type="ECO:0000313" key="2">
    <source>
        <dbReference type="EMBL" id="KAG7452757.1"/>
    </source>
</evidence>
<keyword evidence="1" id="KW-0472">Membrane</keyword>
<sequence length="117" mass="12894">MAQATWRGSHHHALMGALGLGIYEASSAPSRSFPVYFQDGQVVYPQLAYPFRTEIIPIYAAALIAFFAPLLLSLSTLLTNDLLTTTMGLLKSFITAAVLFPRVVPIRWARIIQPFGK</sequence>
<feature type="transmembrane region" description="Helical" evidence="1">
    <location>
        <begin position="56"/>
        <end position="76"/>
    </location>
</feature>
<keyword evidence="3" id="KW-1185">Reference proteome</keyword>
<dbReference type="RefSeq" id="XP_043046257.1">
    <property type="nucleotide sequence ID" value="XM_043184773.1"/>
</dbReference>
<evidence type="ECO:0000313" key="3">
    <source>
        <dbReference type="Proteomes" id="UP000812287"/>
    </source>
</evidence>
<dbReference type="GeneID" id="66107070"/>
<proteinExistence type="predicted"/>
<evidence type="ECO:0000256" key="1">
    <source>
        <dbReference type="SAM" id="Phobius"/>
    </source>
</evidence>
<dbReference type="OrthoDB" id="10030083at2759"/>
<protein>
    <submittedName>
        <fullName evidence="2">Uncharacterized protein</fullName>
    </submittedName>
</protein>
<name>A0A9P7W5X9_9AGAR</name>